<feature type="transmembrane region" description="Helical" evidence="1">
    <location>
        <begin position="88"/>
        <end position="110"/>
    </location>
</feature>
<keyword evidence="1" id="KW-0812">Transmembrane</keyword>
<keyword evidence="3" id="KW-1185">Reference proteome</keyword>
<comment type="caution">
    <text evidence="2">The sequence shown here is derived from an EMBL/GenBank/DDBJ whole genome shotgun (WGS) entry which is preliminary data.</text>
</comment>
<reference evidence="2" key="1">
    <citation type="submission" date="2021-01" db="EMBL/GenBank/DDBJ databases">
        <authorList>
            <consortium name="Genoscope - CEA"/>
            <person name="William W."/>
        </authorList>
    </citation>
    <scope>NUCLEOTIDE SEQUENCE</scope>
</reference>
<dbReference type="AlphaFoldDB" id="A0A8S1UW94"/>
<dbReference type="Proteomes" id="UP000683925">
    <property type="component" value="Unassembled WGS sequence"/>
</dbReference>
<evidence type="ECO:0000313" key="2">
    <source>
        <dbReference type="EMBL" id="CAD8168527.1"/>
    </source>
</evidence>
<accession>A0A8S1UW94</accession>
<name>A0A8S1UW94_PAROT</name>
<protein>
    <recommendedName>
        <fullName evidence="4">Transmembrane protein</fullName>
    </recommendedName>
</protein>
<keyword evidence="1" id="KW-0472">Membrane</keyword>
<proteinExistence type="predicted"/>
<dbReference type="EMBL" id="CAJJDP010000052">
    <property type="protein sequence ID" value="CAD8168527.1"/>
    <property type="molecule type" value="Genomic_DNA"/>
</dbReference>
<sequence>MLQDRPVTPLQLQKILELNSYAVKNIDLYCFNYDYPQRINKDFQAFINKQLNQDRDIILPHYFFIFILDFLLPKYIQDSDLKKTSNVSILISHNLCEFQCIILLFLYCFFLKNLLKLYGFGWTICFLKVQPSYIVKLTLHVIISQIDFLNQPLLFRMIFQVLLIQVNPLTCQLNFDFHCFKSSIHILIYSSYIVFNLYRYLLVLNRFPSCSPLLSIKLTKVDQLKLTPKEKKKAMAELHDLRGPTYQIYKEKPFHHIQKKVNPKHNFGIYSVPKYFI</sequence>
<evidence type="ECO:0008006" key="4">
    <source>
        <dbReference type="Google" id="ProtNLM"/>
    </source>
</evidence>
<feature type="transmembrane region" description="Helical" evidence="1">
    <location>
        <begin position="57"/>
        <end position="76"/>
    </location>
</feature>
<evidence type="ECO:0000313" key="3">
    <source>
        <dbReference type="Proteomes" id="UP000683925"/>
    </source>
</evidence>
<organism evidence="2 3">
    <name type="scientific">Paramecium octaurelia</name>
    <dbReference type="NCBI Taxonomy" id="43137"/>
    <lineage>
        <taxon>Eukaryota</taxon>
        <taxon>Sar</taxon>
        <taxon>Alveolata</taxon>
        <taxon>Ciliophora</taxon>
        <taxon>Intramacronucleata</taxon>
        <taxon>Oligohymenophorea</taxon>
        <taxon>Peniculida</taxon>
        <taxon>Parameciidae</taxon>
        <taxon>Paramecium</taxon>
    </lineage>
</organism>
<keyword evidence="1" id="KW-1133">Transmembrane helix</keyword>
<gene>
    <name evidence="2" type="ORF">POCTA_138.1.T0520036</name>
</gene>
<evidence type="ECO:0000256" key="1">
    <source>
        <dbReference type="SAM" id="Phobius"/>
    </source>
</evidence>